<keyword evidence="1" id="KW-0378">Hydrolase</keyword>
<name>A0A7K0HSA2_PARDI</name>
<dbReference type="Proteomes" id="UP000441358">
    <property type="component" value="Unassembled WGS sequence"/>
</dbReference>
<gene>
    <name evidence="1" type="ORF">GKD66_22590</name>
</gene>
<evidence type="ECO:0000313" key="2">
    <source>
        <dbReference type="Proteomes" id="UP000441358"/>
    </source>
</evidence>
<dbReference type="AlphaFoldDB" id="A0A7K0HSA2"/>
<proteinExistence type="predicted"/>
<evidence type="ECO:0000313" key="1">
    <source>
        <dbReference type="EMBL" id="MRZ52942.1"/>
    </source>
</evidence>
<dbReference type="EMBL" id="WKMC01000108">
    <property type="protein sequence ID" value="MRZ52942.1"/>
    <property type="molecule type" value="Genomic_DNA"/>
</dbReference>
<protein>
    <submittedName>
        <fullName evidence="1">SGNH/GDSL hydrolase family protein</fullName>
    </submittedName>
</protein>
<feature type="non-terminal residue" evidence="1">
    <location>
        <position position="1"/>
    </location>
</feature>
<sequence length="225" mass="25459">ILNHERVANHYLIPSINLCQEIGERMQNGEFTWDEFGGTHPKPFGHKFYAAAIGHLFDEMWKGVSPEGTIAAHDIPAKPLDAYSYYNGDFIALEKAHLNKGWKLVDNWHPNNKAGKRNGFVDVPMLEATRPGDRLTLDFRGKAIGIFCVSGPSAGILEYSVDGAPFKELDTFTEWSHNLYIPWVYMLETELKDTDHKLVLRISKKKNPASQGTECQIRNFVVNGR</sequence>
<accession>A0A7K0HSA2</accession>
<dbReference type="GO" id="GO:0016787">
    <property type="term" value="F:hydrolase activity"/>
    <property type="evidence" value="ECO:0007669"/>
    <property type="project" value="UniProtKB-KW"/>
</dbReference>
<dbReference type="Gene3D" id="2.60.120.260">
    <property type="entry name" value="Galactose-binding domain-like"/>
    <property type="match status" value="1"/>
</dbReference>
<reference evidence="1 2" key="1">
    <citation type="journal article" date="2019" name="Nat. Med.">
        <title>A library of human gut bacterial isolates paired with longitudinal multiomics data enables mechanistic microbiome research.</title>
        <authorList>
            <person name="Poyet M."/>
            <person name="Groussin M."/>
            <person name="Gibbons S.M."/>
            <person name="Avila-Pacheco J."/>
            <person name="Jiang X."/>
            <person name="Kearney S.M."/>
            <person name="Perrotta A.R."/>
            <person name="Berdy B."/>
            <person name="Zhao S."/>
            <person name="Lieberman T.D."/>
            <person name="Swanson P.K."/>
            <person name="Smith M."/>
            <person name="Roesemann S."/>
            <person name="Alexander J.E."/>
            <person name="Rich S.A."/>
            <person name="Livny J."/>
            <person name="Vlamakis H."/>
            <person name="Clish C."/>
            <person name="Bullock K."/>
            <person name="Deik A."/>
            <person name="Scott J."/>
            <person name="Pierce K.A."/>
            <person name="Xavier R.J."/>
            <person name="Alm E.J."/>
        </authorList>
    </citation>
    <scope>NUCLEOTIDE SEQUENCE [LARGE SCALE GENOMIC DNA]</scope>
    <source>
        <strain evidence="1 2">BIOML-A32</strain>
    </source>
</reference>
<organism evidence="1 2">
    <name type="scientific">Parabacteroides distasonis</name>
    <dbReference type="NCBI Taxonomy" id="823"/>
    <lineage>
        <taxon>Bacteria</taxon>
        <taxon>Pseudomonadati</taxon>
        <taxon>Bacteroidota</taxon>
        <taxon>Bacteroidia</taxon>
        <taxon>Bacteroidales</taxon>
        <taxon>Tannerellaceae</taxon>
        <taxon>Parabacteroides</taxon>
    </lineage>
</organism>
<comment type="caution">
    <text evidence="1">The sequence shown here is derived from an EMBL/GenBank/DDBJ whole genome shotgun (WGS) entry which is preliminary data.</text>
</comment>